<evidence type="ECO:0000313" key="2">
    <source>
        <dbReference type="Proteomes" id="UP000076407"/>
    </source>
</evidence>
<accession>A0A182XU11</accession>
<reference evidence="1" key="1">
    <citation type="submission" date="2020-05" db="UniProtKB">
        <authorList>
            <consortium name="EnsemblMetazoa"/>
        </authorList>
    </citation>
    <scope>IDENTIFICATION</scope>
    <source>
        <strain evidence="1">SANGQUA</strain>
    </source>
</reference>
<name>A0A182XU11_ANOQN</name>
<evidence type="ECO:0000313" key="1">
    <source>
        <dbReference type="EnsemblMetazoa" id="AQUA015292-PA"/>
    </source>
</evidence>
<organism evidence="1 2">
    <name type="scientific">Anopheles quadriannulatus</name>
    <name type="common">Mosquito</name>
    <dbReference type="NCBI Taxonomy" id="34691"/>
    <lineage>
        <taxon>Eukaryota</taxon>
        <taxon>Metazoa</taxon>
        <taxon>Ecdysozoa</taxon>
        <taxon>Arthropoda</taxon>
        <taxon>Hexapoda</taxon>
        <taxon>Insecta</taxon>
        <taxon>Pterygota</taxon>
        <taxon>Neoptera</taxon>
        <taxon>Endopterygota</taxon>
        <taxon>Diptera</taxon>
        <taxon>Nematocera</taxon>
        <taxon>Culicoidea</taxon>
        <taxon>Culicidae</taxon>
        <taxon>Anophelinae</taxon>
        <taxon>Anopheles</taxon>
    </lineage>
</organism>
<sequence length="67" mass="7497">RIEGGRTPDHRLGCLCVYVCVSVRVIVAKKTLRKESEATVLCWYLVVLMNGLLSNRLKSEFGALVCE</sequence>
<dbReference type="VEuPathDB" id="VectorBase:AQUA015292"/>
<dbReference type="EnsemblMetazoa" id="AQUA015292-RA">
    <property type="protein sequence ID" value="AQUA015292-PA"/>
    <property type="gene ID" value="AQUA015292"/>
</dbReference>
<dbReference type="AlphaFoldDB" id="A0A182XU11"/>
<dbReference type="Proteomes" id="UP000076407">
    <property type="component" value="Unassembled WGS sequence"/>
</dbReference>
<proteinExistence type="predicted"/>
<keyword evidence="2" id="KW-1185">Reference proteome</keyword>
<protein>
    <submittedName>
        <fullName evidence="1">Uncharacterized protein</fullName>
    </submittedName>
</protein>